<dbReference type="STRING" id="568816.Acin_1695"/>
<dbReference type="AlphaFoldDB" id="G4Q3A3"/>
<sequence length="99" mass="11044">MERKEAAFLSSLLFVGPYPSRPLPFSIYHFQIWFQIGPDARKNAKQADDVVQDLGTSRKPAAFDNADGSIWAVGEKGFLDHPKKFQEVACSPKASFGRL</sequence>
<proteinExistence type="predicted"/>
<dbReference type="EMBL" id="CP003058">
    <property type="protein sequence ID" value="AEQ22909.1"/>
    <property type="molecule type" value="Genomic_DNA"/>
</dbReference>
<reference evidence="1 2" key="1">
    <citation type="journal article" date="2011" name="J. Bacteriol.">
        <title>Complete genome sequence of Acidaminococcus intestini RYC-MR95, a Gram-negative bacterium from the phylum Firmicutes.</title>
        <authorList>
            <person name="D'Auria G."/>
            <person name="Galan J.C."/>
            <person name="Rodriguez-Alcayna M."/>
            <person name="Moya A."/>
            <person name="Baquero F."/>
            <person name="Latorre A."/>
        </authorList>
    </citation>
    <scope>NUCLEOTIDE SEQUENCE [LARGE SCALE GENOMIC DNA]</scope>
    <source>
        <strain evidence="1 2">RyC-MR95</strain>
    </source>
</reference>
<evidence type="ECO:0000313" key="1">
    <source>
        <dbReference type="EMBL" id="AEQ22909.1"/>
    </source>
</evidence>
<protein>
    <submittedName>
        <fullName evidence="1">Uncharacterized protein</fullName>
    </submittedName>
</protein>
<dbReference type="KEGG" id="ain:Acin_1695"/>
<gene>
    <name evidence="1" type="ordered locus">Acin_1695</name>
</gene>
<evidence type="ECO:0000313" key="2">
    <source>
        <dbReference type="Proteomes" id="UP000007093"/>
    </source>
</evidence>
<name>G4Q3A3_ACIIR</name>
<dbReference type="InParanoid" id="G4Q3A3"/>
<dbReference type="Proteomes" id="UP000007093">
    <property type="component" value="Chromosome"/>
</dbReference>
<accession>G4Q3A3</accession>
<keyword evidence="2" id="KW-1185">Reference proteome</keyword>
<organism evidence="1 2">
    <name type="scientific">Acidaminococcus intestini (strain RyC-MR95)</name>
    <dbReference type="NCBI Taxonomy" id="568816"/>
    <lineage>
        <taxon>Bacteria</taxon>
        <taxon>Bacillati</taxon>
        <taxon>Bacillota</taxon>
        <taxon>Negativicutes</taxon>
        <taxon>Acidaminococcales</taxon>
        <taxon>Acidaminococcaceae</taxon>
        <taxon>Acidaminococcus</taxon>
    </lineage>
</organism>
<dbReference type="HOGENOM" id="CLU_2314033_0_0_9"/>